<dbReference type="GO" id="GO:0070403">
    <property type="term" value="F:NAD+ binding"/>
    <property type="evidence" value="ECO:0007669"/>
    <property type="project" value="InterPro"/>
</dbReference>
<reference evidence="9 10" key="1">
    <citation type="journal article" date="2024" name="Nat. Commun.">
        <title>Phylogenomics reveals the evolutionary origins of lichenization in chlorophyte algae.</title>
        <authorList>
            <person name="Puginier C."/>
            <person name="Libourel C."/>
            <person name="Otte J."/>
            <person name="Skaloud P."/>
            <person name="Haon M."/>
            <person name="Grisel S."/>
            <person name="Petersen M."/>
            <person name="Berrin J.G."/>
            <person name="Delaux P.M."/>
            <person name="Dal Grande F."/>
            <person name="Keller J."/>
        </authorList>
    </citation>
    <scope>NUCLEOTIDE SEQUENCE [LARGE SCALE GENOMIC DNA]</scope>
    <source>
        <strain evidence="9 10">SAG 2145</strain>
    </source>
</reference>
<dbReference type="InterPro" id="IPR026590">
    <property type="entry name" value="Ssirtuin_cat_dom"/>
</dbReference>
<dbReference type="PROSITE" id="PS50305">
    <property type="entry name" value="SIRTUIN"/>
    <property type="match status" value="1"/>
</dbReference>
<dbReference type="GO" id="GO:0046872">
    <property type="term" value="F:metal ion binding"/>
    <property type="evidence" value="ECO:0007669"/>
    <property type="project" value="UniProtKB-KW"/>
</dbReference>
<gene>
    <name evidence="9" type="ORF">WJX74_004001</name>
</gene>
<dbReference type="InterPro" id="IPR026591">
    <property type="entry name" value="Sirtuin_cat_small_dom_sf"/>
</dbReference>
<dbReference type="InterPro" id="IPR029035">
    <property type="entry name" value="DHS-like_NAD/FAD-binding_dom"/>
</dbReference>
<evidence type="ECO:0000259" key="8">
    <source>
        <dbReference type="PROSITE" id="PS50305"/>
    </source>
</evidence>
<accession>A0AAW1Q604</accession>
<comment type="cofactor">
    <cofactor evidence="1">
        <name>Zn(2+)</name>
        <dbReference type="ChEBI" id="CHEBI:29105"/>
    </cofactor>
</comment>
<keyword evidence="3 6" id="KW-0479">Metal-binding</keyword>
<keyword evidence="2" id="KW-0808">Transferase</keyword>
<dbReference type="AlphaFoldDB" id="A0AAW1Q604"/>
<evidence type="ECO:0000256" key="4">
    <source>
        <dbReference type="ARBA" id="ARBA00022833"/>
    </source>
</evidence>
<feature type="binding site" evidence="6">
    <location>
        <position position="222"/>
    </location>
    <ligand>
        <name>Zn(2+)</name>
        <dbReference type="ChEBI" id="CHEBI:29105"/>
    </ligand>
</feature>
<dbReference type="Proteomes" id="UP001438707">
    <property type="component" value="Unassembled WGS sequence"/>
</dbReference>
<dbReference type="Gene3D" id="3.40.50.1220">
    <property type="entry name" value="TPP-binding domain"/>
    <property type="match status" value="1"/>
</dbReference>
<protein>
    <recommendedName>
        <fullName evidence="8">Deacetylase sirtuin-type domain-containing protein</fullName>
    </recommendedName>
</protein>
<sequence>MKGSAGRKPAGTAGEKVEGPPGPSVPVSSPAPESHTDSNLSHVLHEADDDVESSPSSEELDHDAFAERLFSHLTLEEDQPKQPQALDSLDLAGIAACIKSGKARNIILMCGAGISVSAGIPDFRTPGTGLYDNLQKYNLPDPTAVFEIGFFRKNPHPFYMLAKELYPGNFKPTTAHYFIRLLEKKGLLLRCFTQNIDSLEREAGVSSDKIVAAHGNFDGAHCIDCKGAVATENVKTAVLKAGQPLHCSRCGGLVKPDIVFFGENLPSRFFKRSQEDYPKCDLLIVTGTSLVVHPFAGLIDAVSNETPRVLINREVAGEADARLRKLGFNKGFIFGEDSWRDVLHLGDCDASIRRLCQLLDWEDELDALISPTAGSHKL</sequence>
<dbReference type="CDD" id="cd01408">
    <property type="entry name" value="SIRT1"/>
    <property type="match status" value="1"/>
</dbReference>
<dbReference type="PANTHER" id="PTHR11085">
    <property type="entry name" value="NAD-DEPENDENT PROTEIN DEACYLASE SIRTUIN-5, MITOCHONDRIAL-RELATED"/>
    <property type="match status" value="1"/>
</dbReference>
<name>A0AAW1Q604_9CHLO</name>
<feature type="binding site" evidence="6">
    <location>
        <position position="250"/>
    </location>
    <ligand>
        <name>Zn(2+)</name>
        <dbReference type="ChEBI" id="CHEBI:29105"/>
    </ligand>
</feature>
<evidence type="ECO:0000256" key="1">
    <source>
        <dbReference type="ARBA" id="ARBA00001947"/>
    </source>
</evidence>
<evidence type="ECO:0000256" key="2">
    <source>
        <dbReference type="ARBA" id="ARBA00022679"/>
    </source>
</evidence>
<dbReference type="SUPFAM" id="SSF52467">
    <property type="entry name" value="DHS-like NAD/FAD-binding domain"/>
    <property type="match status" value="1"/>
</dbReference>
<feature type="active site" description="Proton acceptor" evidence="6">
    <location>
        <position position="214"/>
    </location>
</feature>
<evidence type="ECO:0000256" key="3">
    <source>
        <dbReference type="ARBA" id="ARBA00022723"/>
    </source>
</evidence>
<dbReference type="GO" id="GO:0017136">
    <property type="term" value="F:histone deacetylase activity, NAD-dependent"/>
    <property type="evidence" value="ECO:0007669"/>
    <property type="project" value="TreeGrafter"/>
</dbReference>
<evidence type="ECO:0000313" key="10">
    <source>
        <dbReference type="Proteomes" id="UP001438707"/>
    </source>
</evidence>
<feature type="binding site" evidence="6">
    <location>
        <position position="247"/>
    </location>
    <ligand>
        <name>Zn(2+)</name>
        <dbReference type="ChEBI" id="CHEBI:29105"/>
    </ligand>
</feature>
<feature type="region of interest" description="Disordered" evidence="7">
    <location>
        <begin position="1"/>
        <end position="60"/>
    </location>
</feature>
<dbReference type="GO" id="GO:0005634">
    <property type="term" value="C:nucleus"/>
    <property type="evidence" value="ECO:0007669"/>
    <property type="project" value="TreeGrafter"/>
</dbReference>
<feature type="domain" description="Deacetylase sirtuin-type" evidence="8">
    <location>
        <begin position="84"/>
        <end position="362"/>
    </location>
</feature>
<evidence type="ECO:0000256" key="5">
    <source>
        <dbReference type="ARBA" id="ARBA00023027"/>
    </source>
</evidence>
<dbReference type="Pfam" id="PF02146">
    <property type="entry name" value="SIR2"/>
    <property type="match status" value="1"/>
</dbReference>
<evidence type="ECO:0000256" key="6">
    <source>
        <dbReference type="PROSITE-ProRule" id="PRU00236"/>
    </source>
</evidence>
<evidence type="ECO:0000313" key="9">
    <source>
        <dbReference type="EMBL" id="KAK9816322.1"/>
    </source>
</evidence>
<dbReference type="Gene3D" id="3.30.1600.10">
    <property type="entry name" value="SIR2/SIRT2 'Small Domain"/>
    <property type="match status" value="1"/>
</dbReference>
<feature type="binding site" evidence="6">
    <location>
        <position position="225"/>
    </location>
    <ligand>
        <name>Zn(2+)</name>
        <dbReference type="ChEBI" id="CHEBI:29105"/>
    </ligand>
</feature>
<keyword evidence="10" id="KW-1185">Reference proteome</keyword>
<keyword evidence="4 6" id="KW-0862">Zinc</keyword>
<keyword evidence="5" id="KW-0520">NAD</keyword>
<dbReference type="EMBL" id="JALJOS010000079">
    <property type="protein sequence ID" value="KAK9816322.1"/>
    <property type="molecule type" value="Genomic_DNA"/>
</dbReference>
<dbReference type="InterPro" id="IPR003000">
    <property type="entry name" value="Sirtuin"/>
</dbReference>
<comment type="caution">
    <text evidence="9">The sequence shown here is derived from an EMBL/GenBank/DDBJ whole genome shotgun (WGS) entry which is preliminary data.</text>
</comment>
<proteinExistence type="predicted"/>
<dbReference type="InterPro" id="IPR050134">
    <property type="entry name" value="NAD-dep_sirtuin_deacylases"/>
</dbReference>
<dbReference type="PANTHER" id="PTHR11085:SF6">
    <property type="entry name" value="NAD-DEPENDENT PROTEIN DEACETYLASE SIRTUIN-2"/>
    <property type="match status" value="1"/>
</dbReference>
<evidence type="ECO:0000256" key="7">
    <source>
        <dbReference type="SAM" id="MobiDB-lite"/>
    </source>
</evidence>
<organism evidence="9 10">
    <name type="scientific">Apatococcus lobatus</name>
    <dbReference type="NCBI Taxonomy" id="904363"/>
    <lineage>
        <taxon>Eukaryota</taxon>
        <taxon>Viridiplantae</taxon>
        <taxon>Chlorophyta</taxon>
        <taxon>core chlorophytes</taxon>
        <taxon>Trebouxiophyceae</taxon>
        <taxon>Chlorellales</taxon>
        <taxon>Chlorellaceae</taxon>
        <taxon>Apatococcus</taxon>
    </lineage>
</organism>